<dbReference type="RefSeq" id="WP_281454770.1">
    <property type="nucleotide sequence ID" value="NZ_JASAOF010000003.1"/>
</dbReference>
<dbReference type="EMBL" id="JASAOF010000003">
    <property type="protein sequence ID" value="MDI2028398.1"/>
    <property type="molecule type" value="Genomic_DNA"/>
</dbReference>
<dbReference type="InterPro" id="IPR010985">
    <property type="entry name" value="Ribbon_hlx_hlx"/>
</dbReference>
<feature type="region of interest" description="Disordered" evidence="1">
    <location>
        <begin position="142"/>
        <end position="209"/>
    </location>
</feature>
<dbReference type="Gene3D" id="1.10.1220.10">
    <property type="entry name" value="Met repressor-like"/>
    <property type="match status" value="1"/>
</dbReference>
<reference evidence="2 3" key="1">
    <citation type="submission" date="2023-04" db="EMBL/GenBank/DDBJ databases">
        <title>Draft genome sequence of Saccharopolyspora sp. TS4A08 isolated from sweet potato rhizospheric soil.</title>
        <authorList>
            <person name="Suksaard P."/>
            <person name="Duangmal K."/>
        </authorList>
    </citation>
    <scope>NUCLEOTIDE SEQUENCE [LARGE SCALE GENOMIC DNA]</scope>
    <source>
        <strain evidence="2 3">TS4A08</strain>
    </source>
</reference>
<feature type="region of interest" description="Disordered" evidence="1">
    <location>
        <begin position="76"/>
        <end position="105"/>
    </location>
</feature>
<evidence type="ECO:0000313" key="3">
    <source>
        <dbReference type="Proteomes" id="UP001237595"/>
    </source>
</evidence>
<protein>
    <submittedName>
        <fullName evidence="2">Toxin-antitoxin system HicB family antitoxin</fullName>
    </submittedName>
</protein>
<proteinExistence type="predicted"/>
<sequence length="209" mass="21363">MDLNPYIDQLREDLTSAAAAGDDQTRQTAAVLSGAIEPAARLAIMNALSDLAAEVTTNLDGQVVDLRLDGRDLRVVVSGGGTPPSTETESEPPPPPPPSGDNGDISRITLRLMEEIKSQAEQAASAQGVSLNTFVAQAVQGALQGRGRGGPWDRPRRGRGGRGHGGPGHGGHGHGGHGRGRGGPWDGPGFGGWPGGEGGGSRIHGWVQG</sequence>
<comment type="caution">
    <text evidence="2">The sequence shown here is derived from an EMBL/GenBank/DDBJ whole genome shotgun (WGS) entry which is preliminary data.</text>
</comment>
<organism evidence="2 3">
    <name type="scientific">Saccharopolyspora ipomoeae</name>
    <dbReference type="NCBI Taxonomy" id="3042027"/>
    <lineage>
        <taxon>Bacteria</taxon>
        <taxon>Bacillati</taxon>
        <taxon>Actinomycetota</taxon>
        <taxon>Actinomycetes</taxon>
        <taxon>Pseudonocardiales</taxon>
        <taxon>Pseudonocardiaceae</taxon>
        <taxon>Saccharopolyspora</taxon>
    </lineage>
</organism>
<evidence type="ECO:0000313" key="2">
    <source>
        <dbReference type="EMBL" id="MDI2028398.1"/>
    </source>
</evidence>
<gene>
    <name evidence="2" type="ORF">QFW96_07240</name>
</gene>
<accession>A0ABT6PK74</accession>
<dbReference type="SUPFAM" id="SSF47598">
    <property type="entry name" value="Ribbon-helix-helix"/>
    <property type="match status" value="1"/>
</dbReference>
<keyword evidence="3" id="KW-1185">Reference proteome</keyword>
<dbReference type="Pfam" id="PF05534">
    <property type="entry name" value="HicB"/>
    <property type="match status" value="1"/>
</dbReference>
<dbReference type="InterPro" id="IPR013321">
    <property type="entry name" value="Arc_rbn_hlx_hlx"/>
</dbReference>
<name>A0ABT6PK74_9PSEU</name>
<evidence type="ECO:0000256" key="1">
    <source>
        <dbReference type="SAM" id="MobiDB-lite"/>
    </source>
</evidence>
<feature type="compositionally biased region" description="Gly residues" evidence="1">
    <location>
        <begin position="181"/>
        <end position="209"/>
    </location>
</feature>
<dbReference type="InterPro" id="IPR008651">
    <property type="entry name" value="Uncharacterised_HicB"/>
</dbReference>
<dbReference type="Proteomes" id="UP001237595">
    <property type="component" value="Unassembled WGS sequence"/>
</dbReference>
<feature type="compositionally biased region" description="Basic residues" evidence="1">
    <location>
        <begin position="171"/>
        <end position="180"/>
    </location>
</feature>